<sequence length="46" mass="5347">MHLAKSRKTASSLPARNAEYWETLSSLFYRFLSVFSNFPWSTSSDE</sequence>
<dbReference type="AlphaFoldDB" id="A0A0E9WES7"/>
<reference evidence="1" key="1">
    <citation type="submission" date="2014-11" db="EMBL/GenBank/DDBJ databases">
        <authorList>
            <person name="Amaro Gonzalez C."/>
        </authorList>
    </citation>
    <scope>NUCLEOTIDE SEQUENCE</scope>
</reference>
<name>A0A0E9WES7_ANGAN</name>
<protein>
    <submittedName>
        <fullName evidence="1">Uncharacterized protein</fullName>
    </submittedName>
</protein>
<reference evidence="1" key="2">
    <citation type="journal article" date="2015" name="Fish Shellfish Immunol.">
        <title>Early steps in the European eel (Anguilla anguilla)-Vibrio vulnificus interaction in the gills: Role of the RtxA13 toxin.</title>
        <authorList>
            <person name="Callol A."/>
            <person name="Pajuelo D."/>
            <person name="Ebbesson L."/>
            <person name="Teles M."/>
            <person name="MacKenzie S."/>
            <person name="Amaro C."/>
        </authorList>
    </citation>
    <scope>NUCLEOTIDE SEQUENCE</scope>
</reference>
<organism evidence="1">
    <name type="scientific">Anguilla anguilla</name>
    <name type="common">European freshwater eel</name>
    <name type="synonym">Muraena anguilla</name>
    <dbReference type="NCBI Taxonomy" id="7936"/>
    <lineage>
        <taxon>Eukaryota</taxon>
        <taxon>Metazoa</taxon>
        <taxon>Chordata</taxon>
        <taxon>Craniata</taxon>
        <taxon>Vertebrata</taxon>
        <taxon>Euteleostomi</taxon>
        <taxon>Actinopterygii</taxon>
        <taxon>Neopterygii</taxon>
        <taxon>Teleostei</taxon>
        <taxon>Anguilliformes</taxon>
        <taxon>Anguillidae</taxon>
        <taxon>Anguilla</taxon>
    </lineage>
</organism>
<dbReference type="EMBL" id="GBXM01019735">
    <property type="protein sequence ID" value="JAH88842.1"/>
    <property type="molecule type" value="Transcribed_RNA"/>
</dbReference>
<accession>A0A0E9WES7</accession>
<evidence type="ECO:0000313" key="1">
    <source>
        <dbReference type="EMBL" id="JAH88842.1"/>
    </source>
</evidence>
<proteinExistence type="predicted"/>